<proteinExistence type="predicted"/>
<accession>A0A2J7PLP8</accession>
<reference evidence="3 4" key="1">
    <citation type="submission" date="2017-12" db="EMBL/GenBank/DDBJ databases">
        <title>Hemimetabolous genomes reveal molecular basis of termite eusociality.</title>
        <authorList>
            <person name="Harrison M.C."/>
            <person name="Jongepier E."/>
            <person name="Robertson H.M."/>
            <person name="Arning N."/>
            <person name="Bitard-Feildel T."/>
            <person name="Chao H."/>
            <person name="Childers C.P."/>
            <person name="Dinh H."/>
            <person name="Doddapaneni H."/>
            <person name="Dugan S."/>
            <person name="Gowin J."/>
            <person name="Greiner C."/>
            <person name="Han Y."/>
            <person name="Hu H."/>
            <person name="Hughes D.S.T."/>
            <person name="Huylmans A.-K."/>
            <person name="Kemena C."/>
            <person name="Kremer L.P.M."/>
            <person name="Lee S.L."/>
            <person name="Lopez-Ezquerra A."/>
            <person name="Mallet L."/>
            <person name="Monroy-Kuhn J.M."/>
            <person name="Moser A."/>
            <person name="Murali S.C."/>
            <person name="Muzny D.M."/>
            <person name="Otani S."/>
            <person name="Piulachs M.-D."/>
            <person name="Poelchau M."/>
            <person name="Qu J."/>
            <person name="Schaub F."/>
            <person name="Wada-Katsumata A."/>
            <person name="Worley K.C."/>
            <person name="Xie Q."/>
            <person name="Ylla G."/>
            <person name="Poulsen M."/>
            <person name="Gibbs R.A."/>
            <person name="Schal C."/>
            <person name="Richards S."/>
            <person name="Belles X."/>
            <person name="Korb J."/>
            <person name="Bornberg-Bauer E."/>
        </authorList>
    </citation>
    <scope>NUCLEOTIDE SEQUENCE [LARGE SCALE GENOMIC DNA]</scope>
    <source>
        <tissue evidence="3">Whole body</tissue>
    </source>
</reference>
<feature type="region of interest" description="Disordered" evidence="2">
    <location>
        <begin position="438"/>
        <end position="459"/>
    </location>
</feature>
<dbReference type="InterPro" id="IPR026708">
    <property type="entry name" value="CSPP1"/>
</dbReference>
<dbReference type="Proteomes" id="UP000235965">
    <property type="component" value="Unassembled WGS sequence"/>
</dbReference>
<feature type="compositionally biased region" description="Polar residues" evidence="2">
    <location>
        <begin position="444"/>
        <end position="454"/>
    </location>
</feature>
<organism evidence="3 4">
    <name type="scientific">Cryptotermes secundus</name>
    <dbReference type="NCBI Taxonomy" id="105785"/>
    <lineage>
        <taxon>Eukaryota</taxon>
        <taxon>Metazoa</taxon>
        <taxon>Ecdysozoa</taxon>
        <taxon>Arthropoda</taxon>
        <taxon>Hexapoda</taxon>
        <taxon>Insecta</taxon>
        <taxon>Pterygota</taxon>
        <taxon>Neoptera</taxon>
        <taxon>Polyneoptera</taxon>
        <taxon>Dictyoptera</taxon>
        <taxon>Blattodea</taxon>
        <taxon>Blattoidea</taxon>
        <taxon>Termitoidae</taxon>
        <taxon>Kalotermitidae</taxon>
        <taxon>Cryptotermitinae</taxon>
        <taxon>Cryptotermes</taxon>
    </lineage>
</organism>
<dbReference type="PANTHER" id="PTHR21616">
    <property type="entry name" value="CENTROSOME SPINDLE POLE ASSOCIATED PROTEIN"/>
    <property type="match status" value="1"/>
</dbReference>
<evidence type="ECO:0000256" key="1">
    <source>
        <dbReference type="SAM" id="Coils"/>
    </source>
</evidence>
<sequence length="707" mass="80929">MDNDTDDELVASLLRSKSKIWEDKKRLGLLKEHNYKGLGRFPHHSPVHVESDRSQRSKEEHNICDGVCEREKELLISCISSDSLGFGHQKKYKEEPMVRFGEYSPQNPGLLSPGKTLLGLGEYEEKRRKILEHKKHEYLQQMAQARQAVKDAVSGRFAEPRQQQETSEFRLKPYMNTRLTTGTQTDLQITGYSQATGYSPLTVNDGGLSPVASVAHTPRQEISVLPAQSQYPPITTIATQTSARNVRLPKYEGVPSVDTSAAAGIIALPQHASYLPRSPRERKMVEFRESYNPSFLQDRPFRPGAFDMNMDIRHQREAYQEELRRQIEEKQRTEAEQRKKEKEEEQAIARRAELQQERMRQEYVQEEALRRERRLQRMYQAEEFQHRQKPLNLEQEAEKRQLFEKRFEDLEAGLPQHTSCSVQSLGVPGLRAKYFLSESPKESVPSSHTASISQDVPEDVTYSSLRNSNTRNRNQNDGTANIIEDNLTEQHQTDSNVEYPQRGRFADCIQLNVKYPLHVSNKEYPHQSSVSDYLLNNCSVGEETSEPITLSYHRPASDIIEAAGYGSGAHSSHNNDEDEGEINALELQKSRTRHCELPTKGDQHISFLHLPDTNKCKNKLDDSLPVPILRVASPVIPAVRTGQTPSYSDAIHKLESKWQVPAVERNVVHANSDPNNILTQLGAARHQLQLEQMRMERYLQQRQKNKS</sequence>
<evidence type="ECO:0000313" key="3">
    <source>
        <dbReference type="EMBL" id="PNF17264.1"/>
    </source>
</evidence>
<dbReference type="AlphaFoldDB" id="A0A2J7PLP8"/>
<dbReference type="InParanoid" id="A0A2J7PLP8"/>
<evidence type="ECO:0000313" key="4">
    <source>
        <dbReference type="Proteomes" id="UP000235965"/>
    </source>
</evidence>
<feature type="coiled-coil region" evidence="1">
    <location>
        <begin position="309"/>
        <end position="369"/>
    </location>
</feature>
<dbReference type="PANTHER" id="PTHR21616:SF2">
    <property type="entry name" value="CENTROSOME AND SPINDLE POLE-ASSOCIATED PROTEIN 1"/>
    <property type="match status" value="1"/>
</dbReference>
<keyword evidence="1" id="KW-0175">Coiled coil</keyword>
<dbReference type="GO" id="GO:0000922">
    <property type="term" value="C:spindle pole"/>
    <property type="evidence" value="ECO:0007669"/>
    <property type="project" value="InterPro"/>
</dbReference>
<evidence type="ECO:0000256" key="2">
    <source>
        <dbReference type="SAM" id="MobiDB-lite"/>
    </source>
</evidence>
<name>A0A2J7PLP8_9NEOP</name>
<comment type="caution">
    <text evidence="3">The sequence shown here is derived from an EMBL/GenBank/DDBJ whole genome shotgun (WGS) entry which is preliminary data.</text>
</comment>
<keyword evidence="4" id="KW-1185">Reference proteome</keyword>
<dbReference type="GO" id="GO:0005813">
    <property type="term" value="C:centrosome"/>
    <property type="evidence" value="ECO:0007669"/>
    <property type="project" value="InterPro"/>
</dbReference>
<dbReference type="GO" id="GO:0032467">
    <property type="term" value="P:positive regulation of cytokinesis"/>
    <property type="evidence" value="ECO:0007669"/>
    <property type="project" value="InterPro"/>
</dbReference>
<gene>
    <name evidence="3" type="ORF">B7P43_G05218</name>
</gene>
<dbReference type="STRING" id="105785.A0A2J7PLP8"/>
<evidence type="ECO:0008006" key="5">
    <source>
        <dbReference type="Google" id="ProtNLM"/>
    </source>
</evidence>
<dbReference type="OrthoDB" id="7735955at2759"/>
<protein>
    <recommendedName>
        <fullName evidence="5">CCDC66 domain-containing protein</fullName>
    </recommendedName>
</protein>
<dbReference type="GO" id="GO:0005874">
    <property type="term" value="C:microtubule"/>
    <property type="evidence" value="ECO:0007669"/>
    <property type="project" value="InterPro"/>
</dbReference>
<dbReference type="EMBL" id="NEVH01024424">
    <property type="protein sequence ID" value="PNF17264.1"/>
    <property type="molecule type" value="Genomic_DNA"/>
</dbReference>